<proteinExistence type="predicted"/>
<dbReference type="Gene3D" id="1.10.287.470">
    <property type="entry name" value="Helix hairpin bin"/>
    <property type="match status" value="1"/>
</dbReference>
<evidence type="ECO:0000313" key="1">
    <source>
        <dbReference type="EMBL" id="PWB84970.1"/>
    </source>
</evidence>
<gene>
    <name evidence="1" type="ORF">MBBWO_12810</name>
</gene>
<dbReference type="Proteomes" id="UP000245577">
    <property type="component" value="Unassembled WGS sequence"/>
</dbReference>
<comment type="caution">
    <text evidence="1">The sequence shown here is derived from an EMBL/GenBank/DDBJ whole genome shotgun (WGS) entry which is preliminary data.</text>
</comment>
<sequence>MAFEEIIKNAYEESENNCRFGDKVEEITAIQNYIKNSKKIYIPNKNGIKVEVLNEVLNEYGLPTARILQINTNAADASRIPALAKAYMALDQSDADLIIARGRLGVPGSGSFLIFMDNKGRILTAGTSPSHVVHNKTLEEAVYNEANEALIKIGFKKVKE</sequence>
<reference evidence="1 2" key="1">
    <citation type="submission" date="2017-03" db="EMBL/GenBank/DDBJ databases">
        <title>Genome sequence of Methanobrevibacter wosei.</title>
        <authorList>
            <person name="Poehlein A."/>
            <person name="Seedorf H."/>
            <person name="Daniel R."/>
        </authorList>
    </citation>
    <scope>NUCLEOTIDE SEQUENCE [LARGE SCALE GENOMIC DNA]</scope>
    <source>
        <strain evidence="1 2">DSM 11979</strain>
    </source>
</reference>
<organism evidence="1 2">
    <name type="scientific">Methanobrevibacter woesei</name>
    <dbReference type="NCBI Taxonomy" id="190976"/>
    <lineage>
        <taxon>Archaea</taxon>
        <taxon>Methanobacteriati</taxon>
        <taxon>Methanobacteriota</taxon>
        <taxon>Methanomada group</taxon>
        <taxon>Methanobacteria</taxon>
        <taxon>Methanobacteriales</taxon>
        <taxon>Methanobacteriaceae</taxon>
        <taxon>Methanobrevibacter</taxon>
    </lineage>
</organism>
<dbReference type="RefSeq" id="WP_116670069.1">
    <property type="nucleotide sequence ID" value="NZ_CALIUN010000003.1"/>
</dbReference>
<dbReference type="Pfam" id="PF11576">
    <property type="entry name" value="HcgB"/>
    <property type="match status" value="1"/>
</dbReference>
<dbReference type="InterPro" id="IPR010254">
    <property type="entry name" value="B12-dep_deHydtase_bsu"/>
</dbReference>
<protein>
    <submittedName>
        <fullName evidence="1">Uncharacterized protein</fullName>
    </submittedName>
</protein>
<evidence type="ECO:0000313" key="2">
    <source>
        <dbReference type="Proteomes" id="UP000245577"/>
    </source>
</evidence>
<keyword evidence="2" id="KW-1185">Reference proteome</keyword>
<dbReference type="OrthoDB" id="114359at2157"/>
<dbReference type="InterPro" id="IPR012019">
    <property type="entry name" value="HcgB"/>
</dbReference>
<dbReference type="Gene3D" id="3.40.50.10150">
    <property type="entry name" value="B12-dependent dehydatase associated subunit"/>
    <property type="match status" value="1"/>
</dbReference>
<dbReference type="AlphaFoldDB" id="A0A2U1S5V0"/>
<accession>A0A2U1S5V0</accession>
<dbReference type="EMBL" id="MZGU01000006">
    <property type="protein sequence ID" value="PWB84970.1"/>
    <property type="molecule type" value="Genomic_DNA"/>
</dbReference>
<name>A0A2U1S5V0_9EURY</name>